<dbReference type="EMBL" id="JAKMXF010000066">
    <property type="protein sequence ID" value="KAI6659367.1"/>
    <property type="molecule type" value="Genomic_DNA"/>
</dbReference>
<dbReference type="Gene3D" id="1.25.40.420">
    <property type="match status" value="1"/>
</dbReference>
<feature type="domain" description="BTB" evidence="3">
    <location>
        <begin position="26"/>
        <end position="93"/>
    </location>
</feature>
<keyword evidence="2" id="KW-0677">Repeat</keyword>
<keyword evidence="1" id="KW-0880">Kelch repeat</keyword>
<dbReference type="InterPro" id="IPR015915">
    <property type="entry name" value="Kelch-typ_b-propeller"/>
</dbReference>
<dbReference type="SUPFAM" id="SSF117281">
    <property type="entry name" value="Kelch motif"/>
    <property type="match status" value="2"/>
</dbReference>
<proteinExistence type="predicted"/>
<evidence type="ECO:0000313" key="5">
    <source>
        <dbReference type="Proteomes" id="UP001165289"/>
    </source>
</evidence>
<sequence>MTDYIQDFPKETLENMEGLWRNGQLCDVELLAGEAVIRAHRVVLAASSLYFRAMFTSQMAESGQRTVEIQGVESSALQALVSFAYSSKLCVNTDNAQGLLVASNFLQMSRANTICSKFLQEHLTSQNCLDIADFAEDHHCLDLLEAASRFCLKHFTDVSKMDKFLRISTRRLDQILSSNYLELPDGEDIAFEALIRWVKIDPSNREEFFPDLLNLIKLPLLRTLFFSLEVCANTLVSNSESCMNLVREAAKCMFDESDKTSPAHLKRLPTQIPKKWWPRETLRVGEVIHILGGVSEHDTLGNVECFDSTRNEWVVNVIPQMTHKRSGVGVAVLHGLLFAIGGYLDGKTSTDAVECYNPRTRIWSLVAHMHTARMNLGVSAIPDLRDSDTGATYNFVFAVGGYSGKVILGSVERYDMMTDVWHEVCPMNTPRRNVGVGVIGPFLYAVGGSNRDDGSRSNLNSMERYDPINDTWTEMPPMNRSRGAASIAALNNCLYAVGGYDSGQWLNEVERFDPQVGQWTLVAPLNHCRTGIAVTALNGEVYAIGGYDGVKTVDIVEKYNERTGNWSEVSPLNWGRSVPGVAVNHLWPSIQQQLNPAPNKVLNAWGKPVTASNPQTQLNQRNFFNSDSSESTL</sequence>
<dbReference type="InterPro" id="IPR017096">
    <property type="entry name" value="BTB-kelch_protein"/>
</dbReference>
<dbReference type="PIRSF" id="PIRSF037037">
    <property type="entry name" value="Kelch-like_protein_gigaxonin"/>
    <property type="match status" value="1"/>
</dbReference>
<dbReference type="Gene3D" id="2.120.10.80">
    <property type="entry name" value="Kelch-type beta propeller"/>
    <property type="match status" value="2"/>
</dbReference>
<dbReference type="Gene3D" id="3.30.710.10">
    <property type="entry name" value="Potassium Channel Kv1.1, Chain A"/>
    <property type="match status" value="1"/>
</dbReference>
<dbReference type="InterPro" id="IPR011705">
    <property type="entry name" value="BACK"/>
</dbReference>
<dbReference type="Pfam" id="PF00651">
    <property type="entry name" value="BTB"/>
    <property type="match status" value="1"/>
</dbReference>
<dbReference type="SUPFAM" id="SSF54695">
    <property type="entry name" value="POZ domain"/>
    <property type="match status" value="1"/>
</dbReference>
<dbReference type="Pfam" id="PF07707">
    <property type="entry name" value="BACK"/>
    <property type="match status" value="1"/>
</dbReference>
<dbReference type="InterPro" id="IPR006652">
    <property type="entry name" value="Kelch_1"/>
</dbReference>
<accession>A0AAV7KDW9</accession>
<name>A0AAV7KDW9_9METZ</name>
<dbReference type="InterPro" id="IPR000210">
    <property type="entry name" value="BTB/POZ_dom"/>
</dbReference>
<dbReference type="AlphaFoldDB" id="A0AAV7KDW9"/>
<evidence type="ECO:0000259" key="3">
    <source>
        <dbReference type="PROSITE" id="PS50097"/>
    </source>
</evidence>
<evidence type="ECO:0000256" key="2">
    <source>
        <dbReference type="ARBA" id="ARBA00022737"/>
    </source>
</evidence>
<dbReference type="Pfam" id="PF01344">
    <property type="entry name" value="Kelch_1"/>
    <property type="match status" value="5"/>
</dbReference>
<dbReference type="SMART" id="SM00612">
    <property type="entry name" value="Kelch"/>
    <property type="match status" value="6"/>
</dbReference>
<organism evidence="4 5">
    <name type="scientific">Oopsacas minuta</name>
    <dbReference type="NCBI Taxonomy" id="111878"/>
    <lineage>
        <taxon>Eukaryota</taxon>
        <taxon>Metazoa</taxon>
        <taxon>Porifera</taxon>
        <taxon>Hexactinellida</taxon>
        <taxon>Hexasterophora</taxon>
        <taxon>Lyssacinosida</taxon>
        <taxon>Leucopsacidae</taxon>
        <taxon>Oopsacas</taxon>
    </lineage>
</organism>
<evidence type="ECO:0000256" key="1">
    <source>
        <dbReference type="ARBA" id="ARBA00022441"/>
    </source>
</evidence>
<keyword evidence="5" id="KW-1185">Reference proteome</keyword>
<dbReference type="PROSITE" id="PS50097">
    <property type="entry name" value="BTB"/>
    <property type="match status" value="1"/>
</dbReference>
<gene>
    <name evidence="4" type="ORF">LOD99_15038</name>
</gene>
<dbReference type="SMART" id="SM00225">
    <property type="entry name" value="BTB"/>
    <property type="match status" value="1"/>
</dbReference>
<dbReference type="PANTHER" id="PTHR24412:SF497">
    <property type="entry name" value="KELCH-LIKE PROTEIN 18"/>
    <property type="match status" value="1"/>
</dbReference>
<dbReference type="SMART" id="SM00875">
    <property type="entry name" value="BACK"/>
    <property type="match status" value="1"/>
</dbReference>
<protein>
    <submittedName>
        <fullName evidence="4">Kelch-like protein 5</fullName>
    </submittedName>
</protein>
<dbReference type="Proteomes" id="UP001165289">
    <property type="component" value="Unassembled WGS sequence"/>
</dbReference>
<dbReference type="PANTHER" id="PTHR24412">
    <property type="entry name" value="KELCH PROTEIN"/>
    <property type="match status" value="1"/>
</dbReference>
<reference evidence="4 5" key="1">
    <citation type="journal article" date="2023" name="BMC Biol.">
        <title>The compact genome of the sponge Oopsacas minuta (Hexactinellida) is lacking key metazoan core genes.</title>
        <authorList>
            <person name="Santini S."/>
            <person name="Schenkelaars Q."/>
            <person name="Jourda C."/>
            <person name="Duchesne M."/>
            <person name="Belahbib H."/>
            <person name="Rocher C."/>
            <person name="Selva M."/>
            <person name="Riesgo A."/>
            <person name="Vervoort M."/>
            <person name="Leys S.P."/>
            <person name="Kodjabachian L."/>
            <person name="Le Bivic A."/>
            <person name="Borchiellini C."/>
            <person name="Claverie J.M."/>
            <person name="Renard E."/>
        </authorList>
    </citation>
    <scope>NUCLEOTIDE SEQUENCE [LARGE SCALE GENOMIC DNA]</scope>
    <source>
        <strain evidence="4">SPO-2</strain>
    </source>
</reference>
<comment type="caution">
    <text evidence="4">The sequence shown here is derived from an EMBL/GenBank/DDBJ whole genome shotgun (WGS) entry which is preliminary data.</text>
</comment>
<dbReference type="FunFam" id="1.25.40.420:FF:000001">
    <property type="entry name" value="Kelch-like family member 12"/>
    <property type="match status" value="1"/>
</dbReference>
<evidence type="ECO:0000313" key="4">
    <source>
        <dbReference type="EMBL" id="KAI6659367.1"/>
    </source>
</evidence>
<dbReference type="InterPro" id="IPR011333">
    <property type="entry name" value="SKP1/BTB/POZ_sf"/>
</dbReference>